<name>A0ABY1AB93_9LACO</name>
<comment type="caution">
    <text evidence="2">The sequence shown here is derived from an EMBL/GenBank/DDBJ whole genome shotgun (WGS) entry which is preliminary data.</text>
</comment>
<evidence type="ECO:0000313" key="3">
    <source>
        <dbReference type="Proteomes" id="UP000182089"/>
    </source>
</evidence>
<protein>
    <recommendedName>
        <fullName evidence="1">Protein DltD</fullName>
    </recommendedName>
</protein>
<comment type="similarity">
    <text evidence="1">Belongs to the DltD family.</text>
</comment>
<dbReference type="Pfam" id="PF04914">
    <property type="entry name" value="DltD"/>
    <property type="match status" value="1"/>
</dbReference>
<dbReference type="PANTHER" id="PTHR40039:SF1">
    <property type="entry name" value="PROTEIN DLTD"/>
    <property type="match status" value="1"/>
</dbReference>
<dbReference type="PIRSF" id="PIRSF021438">
    <property type="entry name" value="DltD"/>
    <property type="match status" value="1"/>
</dbReference>
<evidence type="ECO:0000313" key="2">
    <source>
        <dbReference type="EMBL" id="SEM62098.1"/>
    </source>
</evidence>
<proteinExistence type="inferred from homology"/>
<evidence type="ECO:0000256" key="1">
    <source>
        <dbReference type="PIRNR" id="PIRNR021438"/>
    </source>
</evidence>
<dbReference type="EMBL" id="FOCC01000005">
    <property type="protein sequence ID" value="SEM62098.1"/>
    <property type="molecule type" value="Genomic_DNA"/>
</dbReference>
<gene>
    <name evidence="2" type="ORF">SAMN05216431_10598</name>
</gene>
<keyword evidence="1" id="KW-0472">Membrane</keyword>
<organism evidence="2 3">
    <name type="scientific">Ligilactobacillus ruminis</name>
    <dbReference type="NCBI Taxonomy" id="1623"/>
    <lineage>
        <taxon>Bacteria</taxon>
        <taxon>Bacillati</taxon>
        <taxon>Bacillota</taxon>
        <taxon>Bacilli</taxon>
        <taxon>Lactobacillales</taxon>
        <taxon>Lactobacillaceae</taxon>
        <taxon>Ligilactobacillus</taxon>
    </lineage>
</organism>
<keyword evidence="1" id="KW-1003">Cell membrane</keyword>
<dbReference type="NCBIfam" id="TIGR04092">
    <property type="entry name" value="LTA_DltD"/>
    <property type="match status" value="1"/>
</dbReference>
<accession>A0ABY1AB93</accession>
<reference evidence="2 3" key="1">
    <citation type="submission" date="2016-10" db="EMBL/GenBank/DDBJ databases">
        <authorList>
            <person name="Varghese N."/>
            <person name="Submissions S."/>
        </authorList>
    </citation>
    <scope>NUCLEOTIDE SEQUENCE [LARGE SCALE GENOMIC DNA]</scope>
    <source>
        <strain evidence="2 3">WC1T17</strain>
    </source>
</reference>
<sequence>MKKKLWLIFGPALCAGMLLLLFLGSPFLTKIKYSKKTLQQAASSQAANVFKGGALKQQAFSGQYVPFFGSSELSRFDPLHPSILAAKYHRPYQPFLLGTAGTQSLSHYFSMQPANASLQGKKAVFIISPQWFVKQGCDKNAFGYYYSNLQVVDFILQTKDAPATRYAAKRVLSLTDISDQWLKKALEAKAKGQKLDWATKNYLIYKKHELTHEDVMFSNLKIKNRTKLIQKKTALLPDKYNLASLDQTAKTLGQKHTSGNPFEVSHTFWNKKLKDNYQRLKGKQAAFDYTQSVEFADFELVLQQFKQNKMQVLFVIPPVNAKWMAYTGLSAAMLQRFNQKITYQLKTQGFNNICDLSTNYQKYYMQDTIHLGWRGWLALDQQVKPFMAQTYQVPKYHLHAYFYSQKWQNLSGKQIEQLK</sequence>
<dbReference type="PANTHER" id="PTHR40039">
    <property type="entry name" value="PROTEIN DLTD"/>
    <property type="match status" value="1"/>
</dbReference>
<comment type="pathway">
    <text evidence="1">Cell wall biogenesis; lipoteichoic acid biosynthesis.</text>
</comment>
<dbReference type="InterPro" id="IPR006998">
    <property type="entry name" value="DltD"/>
</dbReference>
<dbReference type="InterPro" id="IPR023896">
    <property type="entry name" value="LTA_DltD"/>
</dbReference>
<dbReference type="Proteomes" id="UP000182089">
    <property type="component" value="Unassembled WGS sequence"/>
</dbReference>